<dbReference type="Pfam" id="PF08275">
    <property type="entry name" value="DNAG_N"/>
    <property type="match status" value="1"/>
</dbReference>
<comment type="catalytic activity">
    <reaction evidence="12">
        <text>ssDNA + n NTP = ssDNA/pppN(pN)n-1 hybrid + (n-1) diphosphate.</text>
        <dbReference type="EC" id="2.7.7.101"/>
    </reaction>
</comment>
<keyword evidence="10 12" id="KW-0238">DNA-binding</keyword>
<dbReference type="EMBL" id="MFFX01000017">
    <property type="protein sequence ID" value="OGF19492.1"/>
    <property type="molecule type" value="Genomic_DNA"/>
</dbReference>
<dbReference type="GO" id="GO:0003899">
    <property type="term" value="F:DNA-directed RNA polymerase activity"/>
    <property type="evidence" value="ECO:0007669"/>
    <property type="project" value="UniProtKB-UniRule"/>
</dbReference>
<evidence type="ECO:0000313" key="16">
    <source>
        <dbReference type="EMBL" id="OGF19492.1"/>
    </source>
</evidence>
<organism evidence="16 17">
    <name type="scientific">Candidatus Falkowbacteria bacterium RIFCSPLOWO2_12_FULL_45_10</name>
    <dbReference type="NCBI Taxonomy" id="1797990"/>
    <lineage>
        <taxon>Bacteria</taxon>
        <taxon>Candidatus Falkowiibacteriota</taxon>
    </lineage>
</organism>
<proteinExistence type="inferred from homology"/>
<keyword evidence="3 12" id="KW-0808">Transferase</keyword>
<keyword evidence="1 12" id="KW-0240">DNA-directed RNA polymerase</keyword>
<keyword evidence="5 12" id="KW-0235">DNA replication</keyword>
<dbReference type="FunFam" id="3.90.580.10:FF:000001">
    <property type="entry name" value="DNA primase"/>
    <property type="match status" value="1"/>
</dbReference>
<dbReference type="SUPFAM" id="SSF57783">
    <property type="entry name" value="Zinc beta-ribbon"/>
    <property type="match status" value="1"/>
</dbReference>
<dbReference type="InterPro" id="IPR030846">
    <property type="entry name" value="DnaG_bac"/>
</dbReference>
<dbReference type="InterPro" id="IPR006171">
    <property type="entry name" value="TOPRIM_dom"/>
</dbReference>
<dbReference type="Proteomes" id="UP000178682">
    <property type="component" value="Unassembled WGS sequence"/>
</dbReference>
<evidence type="ECO:0000313" key="17">
    <source>
        <dbReference type="Proteomes" id="UP000178682"/>
    </source>
</evidence>
<dbReference type="InterPro" id="IPR050219">
    <property type="entry name" value="DnaG_primase"/>
</dbReference>
<keyword evidence="4 12" id="KW-0548">Nucleotidyltransferase</keyword>
<dbReference type="GO" id="GO:0000428">
    <property type="term" value="C:DNA-directed RNA polymerase complex"/>
    <property type="evidence" value="ECO:0007669"/>
    <property type="project" value="UniProtKB-KW"/>
</dbReference>
<comment type="similarity">
    <text evidence="12 13">Belongs to the DnaG primase family.</text>
</comment>
<dbReference type="InterPro" id="IPR013264">
    <property type="entry name" value="DNAG_N"/>
</dbReference>
<evidence type="ECO:0000256" key="10">
    <source>
        <dbReference type="ARBA" id="ARBA00023125"/>
    </source>
</evidence>
<dbReference type="NCBIfam" id="TIGR01391">
    <property type="entry name" value="dnaG"/>
    <property type="match status" value="1"/>
</dbReference>
<dbReference type="Pfam" id="PF01807">
    <property type="entry name" value="Zn_ribbon_DnaG"/>
    <property type="match status" value="1"/>
</dbReference>
<dbReference type="InterPro" id="IPR034151">
    <property type="entry name" value="TOPRIM_DnaG_bac"/>
</dbReference>
<dbReference type="InterPro" id="IPR006295">
    <property type="entry name" value="DNA_primase_DnaG"/>
</dbReference>
<keyword evidence="9" id="KW-0460">Magnesium</keyword>
<evidence type="ECO:0000259" key="15">
    <source>
        <dbReference type="PROSITE" id="PS50880"/>
    </source>
</evidence>
<dbReference type="GO" id="GO:0005737">
    <property type="term" value="C:cytoplasm"/>
    <property type="evidence" value="ECO:0007669"/>
    <property type="project" value="TreeGrafter"/>
</dbReference>
<evidence type="ECO:0000256" key="6">
    <source>
        <dbReference type="ARBA" id="ARBA00022723"/>
    </source>
</evidence>
<dbReference type="GO" id="GO:0003677">
    <property type="term" value="F:DNA binding"/>
    <property type="evidence" value="ECO:0007669"/>
    <property type="project" value="UniProtKB-KW"/>
</dbReference>
<name>A0A1F5RYS7_9BACT</name>
<feature type="domain" description="Toprim" evidence="15">
    <location>
        <begin position="255"/>
        <end position="336"/>
    </location>
</feature>
<dbReference type="SMART" id="SM00400">
    <property type="entry name" value="ZnF_CHCC"/>
    <property type="match status" value="1"/>
</dbReference>
<keyword evidence="8 12" id="KW-0862">Zinc</keyword>
<accession>A0A1F5RYS7</accession>
<dbReference type="FunFam" id="3.40.1360.10:FF:000002">
    <property type="entry name" value="DNA primase"/>
    <property type="match status" value="1"/>
</dbReference>
<keyword evidence="7 12" id="KW-0863">Zinc-finger</keyword>
<feature type="zinc finger region" description="CHC2-type" evidence="12 14">
    <location>
        <begin position="34"/>
        <end position="58"/>
    </location>
</feature>
<evidence type="ECO:0000256" key="3">
    <source>
        <dbReference type="ARBA" id="ARBA00022679"/>
    </source>
</evidence>
<dbReference type="HAMAP" id="MF_00974">
    <property type="entry name" value="DNA_primase_DnaG"/>
    <property type="match status" value="1"/>
</dbReference>
<dbReference type="Gene3D" id="3.90.980.10">
    <property type="entry name" value="DNA primase, catalytic core, N-terminal domain"/>
    <property type="match status" value="1"/>
</dbReference>
<dbReference type="CDD" id="cd03364">
    <property type="entry name" value="TOPRIM_DnaG_primases"/>
    <property type="match status" value="1"/>
</dbReference>
<reference evidence="16 17" key="1">
    <citation type="journal article" date="2016" name="Nat. Commun.">
        <title>Thousands of microbial genomes shed light on interconnected biogeochemical processes in an aquifer system.</title>
        <authorList>
            <person name="Anantharaman K."/>
            <person name="Brown C.T."/>
            <person name="Hug L.A."/>
            <person name="Sharon I."/>
            <person name="Castelle C.J."/>
            <person name="Probst A.J."/>
            <person name="Thomas B.C."/>
            <person name="Singh A."/>
            <person name="Wilkins M.J."/>
            <person name="Karaoz U."/>
            <person name="Brodie E.L."/>
            <person name="Williams K.H."/>
            <person name="Hubbard S.S."/>
            <person name="Banfield J.F."/>
        </authorList>
    </citation>
    <scope>NUCLEOTIDE SEQUENCE [LARGE SCALE GENOMIC DNA]</scope>
</reference>
<comment type="cofactor">
    <cofactor evidence="12 13 14">
        <name>Zn(2+)</name>
        <dbReference type="ChEBI" id="CHEBI:29105"/>
    </cofactor>
    <text evidence="12 13 14">Binds 1 zinc ion per monomer.</text>
</comment>
<evidence type="ECO:0000256" key="11">
    <source>
        <dbReference type="ARBA" id="ARBA00023163"/>
    </source>
</evidence>
<evidence type="ECO:0000256" key="13">
    <source>
        <dbReference type="PIRNR" id="PIRNR002811"/>
    </source>
</evidence>
<evidence type="ECO:0000256" key="5">
    <source>
        <dbReference type="ARBA" id="ARBA00022705"/>
    </source>
</evidence>
<dbReference type="GO" id="GO:0006269">
    <property type="term" value="P:DNA replication, synthesis of primer"/>
    <property type="evidence" value="ECO:0007669"/>
    <property type="project" value="UniProtKB-UniRule"/>
</dbReference>
<protein>
    <recommendedName>
        <fullName evidence="12 13">DNA primase</fullName>
        <ecNumber evidence="12">2.7.7.101</ecNumber>
    </recommendedName>
</protein>
<comment type="subunit">
    <text evidence="12">Monomer. Interacts with DnaB.</text>
</comment>
<dbReference type="SMART" id="SM00493">
    <property type="entry name" value="TOPRIM"/>
    <property type="match status" value="1"/>
</dbReference>
<dbReference type="PIRSF" id="PIRSF002811">
    <property type="entry name" value="DnaG"/>
    <property type="match status" value="1"/>
</dbReference>
<sequence length="609" mass="69146">MNQAEEIKSKLDIVEVIREYVQLKPVGVNFTARCPFHRERTPSFVVSPERQIWRCFGCGKGGDVFSFVMEIEGLNFIEALRQLAPKAGVQLRSYNPQETSRRNRLLDAADLAAKYYHKVLLETPEAASARQYLQQRGLKPETIAEWQIGYSRESWDDLFNFLKAKGFSEQEIFLAGLSVKKEQGVGYYNRFRGRIMFPINDAAGNPVGFSARVSPEREATERMGKYINSPQTQIYDKSKILFGLDKAKNFIREAETAMVVEGQMDALSSHQAGFKNAVASSGTALSGDQIKLLKRYADNVLFAFDVDTAGQIAAERGIEQALGQEMNIRVIQVPGGKDPDECIRNNPDDFRQAVEAAQSVIDYYFGRTFRGLDLNNIANKKQAAEKLLKVTSFIGSTIERDAWLRRLANALEVNEQVLREVLDKRRPRRPDRTGVVQPKDTAAQPNISHNQMLTESLLALALKFPEHFSYLINNISPEMLTEELQRAFYKKLVVYYNTIESDSNLFNDDSLKSWLGNTIANEEELIGLRGLLDMLLLLADKDFYEMNASDARLEIGKIINQLKRKHLIKKMLAIERELVEAERRQDAGGIMESMEAFKVVADEVRRLEE</sequence>
<dbReference type="Pfam" id="PF13155">
    <property type="entry name" value="Toprim_2"/>
    <property type="match status" value="1"/>
</dbReference>
<dbReference type="GO" id="GO:1990077">
    <property type="term" value="C:primosome complex"/>
    <property type="evidence" value="ECO:0007669"/>
    <property type="project" value="UniProtKB-KW"/>
</dbReference>
<evidence type="ECO:0000256" key="14">
    <source>
        <dbReference type="PIRSR" id="PIRSR002811-1"/>
    </source>
</evidence>
<dbReference type="InterPro" id="IPR037068">
    <property type="entry name" value="DNA_primase_core_N_sf"/>
</dbReference>
<dbReference type="PROSITE" id="PS50880">
    <property type="entry name" value="TOPRIM"/>
    <property type="match status" value="1"/>
</dbReference>
<evidence type="ECO:0000256" key="8">
    <source>
        <dbReference type="ARBA" id="ARBA00022833"/>
    </source>
</evidence>
<gene>
    <name evidence="12" type="primary">dnaG</name>
    <name evidence="16" type="ORF">A3G56_01265</name>
</gene>
<dbReference type="EC" id="2.7.7.101" evidence="12"/>
<comment type="domain">
    <text evidence="12">Contains an N-terminal zinc-binding domain, a central core domain that contains the primase activity, and a C-terminal DnaB-binding domain.</text>
</comment>
<evidence type="ECO:0000256" key="7">
    <source>
        <dbReference type="ARBA" id="ARBA00022771"/>
    </source>
</evidence>
<dbReference type="Gene3D" id="3.90.580.10">
    <property type="entry name" value="Zinc finger, CHC2-type domain"/>
    <property type="match status" value="1"/>
</dbReference>
<comment type="function">
    <text evidence="12 13">RNA polymerase that catalyzes the synthesis of short RNA molecules used as primers for DNA polymerase during DNA replication.</text>
</comment>
<evidence type="ECO:0000256" key="12">
    <source>
        <dbReference type="HAMAP-Rule" id="MF_00974"/>
    </source>
</evidence>
<evidence type="ECO:0000256" key="4">
    <source>
        <dbReference type="ARBA" id="ARBA00022695"/>
    </source>
</evidence>
<keyword evidence="2 12" id="KW-0639">Primosome</keyword>
<comment type="caution">
    <text evidence="16">The sequence shown here is derived from an EMBL/GenBank/DDBJ whole genome shotgun (WGS) entry which is preliminary data.</text>
</comment>
<dbReference type="InterPro" id="IPR036977">
    <property type="entry name" value="DNA_primase_Znf_CHC2"/>
</dbReference>
<dbReference type="PANTHER" id="PTHR30313">
    <property type="entry name" value="DNA PRIMASE"/>
    <property type="match status" value="1"/>
</dbReference>
<dbReference type="InterPro" id="IPR002694">
    <property type="entry name" value="Znf_CHC2"/>
</dbReference>
<keyword evidence="11 12" id="KW-0804">Transcription</keyword>
<keyword evidence="6 12" id="KW-0479">Metal-binding</keyword>
<evidence type="ECO:0000256" key="9">
    <source>
        <dbReference type="ARBA" id="ARBA00022842"/>
    </source>
</evidence>
<dbReference type="GO" id="GO:0008270">
    <property type="term" value="F:zinc ion binding"/>
    <property type="evidence" value="ECO:0007669"/>
    <property type="project" value="UniProtKB-UniRule"/>
</dbReference>
<dbReference type="PANTHER" id="PTHR30313:SF2">
    <property type="entry name" value="DNA PRIMASE"/>
    <property type="match status" value="1"/>
</dbReference>
<evidence type="ECO:0000256" key="1">
    <source>
        <dbReference type="ARBA" id="ARBA00022478"/>
    </source>
</evidence>
<dbReference type="SUPFAM" id="SSF56731">
    <property type="entry name" value="DNA primase core"/>
    <property type="match status" value="1"/>
</dbReference>
<dbReference type="AlphaFoldDB" id="A0A1F5RYS7"/>
<evidence type="ECO:0000256" key="2">
    <source>
        <dbReference type="ARBA" id="ARBA00022515"/>
    </source>
</evidence>
<dbReference type="Gene3D" id="3.40.1360.10">
    <property type="match status" value="1"/>
</dbReference>